<dbReference type="Proteomes" id="UP001054837">
    <property type="component" value="Unassembled WGS sequence"/>
</dbReference>
<accession>A0AAV4MJS6</accession>
<evidence type="ECO:0000313" key="3">
    <source>
        <dbReference type="Proteomes" id="UP001054837"/>
    </source>
</evidence>
<protein>
    <submittedName>
        <fullName evidence="2">Uncharacterized protein</fullName>
    </submittedName>
</protein>
<name>A0AAV4MJS6_9ARAC</name>
<reference evidence="2 3" key="1">
    <citation type="submission" date="2021-06" db="EMBL/GenBank/DDBJ databases">
        <title>Caerostris darwini draft genome.</title>
        <authorList>
            <person name="Kono N."/>
            <person name="Arakawa K."/>
        </authorList>
    </citation>
    <scope>NUCLEOTIDE SEQUENCE [LARGE SCALE GENOMIC DNA]</scope>
</reference>
<keyword evidence="1" id="KW-0812">Transmembrane</keyword>
<proteinExistence type="predicted"/>
<keyword evidence="3" id="KW-1185">Reference proteome</keyword>
<comment type="caution">
    <text evidence="2">The sequence shown here is derived from an EMBL/GenBank/DDBJ whole genome shotgun (WGS) entry which is preliminary data.</text>
</comment>
<keyword evidence="1" id="KW-0472">Membrane</keyword>
<evidence type="ECO:0000256" key="1">
    <source>
        <dbReference type="SAM" id="Phobius"/>
    </source>
</evidence>
<organism evidence="2 3">
    <name type="scientific">Caerostris darwini</name>
    <dbReference type="NCBI Taxonomy" id="1538125"/>
    <lineage>
        <taxon>Eukaryota</taxon>
        <taxon>Metazoa</taxon>
        <taxon>Ecdysozoa</taxon>
        <taxon>Arthropoda</taxon>
        <taxon>Chelicerata</taxon>
        <taxon>Arachnida</taxon>
        <taxon>Araneae</taxon>
        <taxon>Araneomorphae</taxon>
        <taxon>Entelegynae</taxon>
        <taxon>Araneoidea</taxon>
        <taxon>Araneidae</taxon>
        <taxon>Caerostris</taxon>
    </lineage>
</organism>
<keyword evidence="1" id="KW-1133">Transmembrane helix</keyword>
<evidence type="ECO:0000313" key="2">
    <source>
        <dbReference type="EMBL" id="GIX72482.1"/>
    </source>
</evidence>
<dbReference type="AlphaFoldDB" id="A0AAV4MJS6"/>
<sequence length="96" mass="11183">MKIASAAVASFQADFECQERHSYWIFFFSLLFVFSNESIVPLMYTLNRPPSDDERKTFPFGRTFRASYRVSMKKTWFNFPRQPDGQGETLIPVAIA</sequence>
<feature type="transmembrane region" description="Helical" evidence="1">
    <location>
        <begin position="23"/>
        <end position="46"/>
    </location>
</feature>
<gene>
    <name evidence="2" type="ORF">CDAR_230201</name>
</gene>
<dbReference type="EMBL" id="BPLQ01000535">
    <property type="protein sequence ID" value="GIX72482.1"/>
    <property type="molecule type" value="Genomic_DNA"/>
</dbReference>